<dbReference type="Gene3D" id="1.10.630.10">
    <property type="entry name" value="Cytochrome P450"/>
    <property type="match status" value="1"/>
</dbReference>
<comment type="similarity">
    <text evidence="1">Belongs to the cytochrome P450 family.</text>
</comment>
<dbReference type="AlphaFoldDB" id="A0A4Z1NXB3"/>
<dbReference type="EMBL" id="SNSC02000010">
    <property type="protein sequence ID" value="TID20647.1"/>
    <property type="molecule type" value="Genomic_DNA"/>
</dbReference>
<dbReference type="PANTHER" id="PTHR24305">
    <property type="entry name" value="CYTOCHROME P450"/>
    <property type="match status" value="1"/>
</dbReference>
<proteinExistence type="inferred from homology"/>
<name>A0A4Z1NXB3_9PEZI</name>
<keyword evidence="5" id="KW-1185">Reference proteome</keyword>
<comment type="caution">
    <text evidence="4">The sequence shown here is derived from an EMBL/GenBank/DDBJ whole genome shotgun (WGS) entry which is preliminary data.</text>
</comment>
<organism evidence="4 5">
    <name type="scientific">Venturia nashicola</name>
    <dbReference type="NCBI Taxonomy" id="86259"/>
    <lineage>
        <taxon>Eukaryota</taxon>
        <taxon>Fungi</taxon>
        <taxon>Dikarya</taxon>
        <taxon>Ascomycota</taxon>
        <taxon>Pezizomycotina</taxon>
        <taxon>Dothideomycetes</taxon>
        <taxon>Pleosporomycetidae</taxon>
        <taxon>Venturiales</taxon>
        <taxon>Venturiaceae</taxon>
        <taxon>Venturia</taxon>
    </lineage>
</organism>
<evidence type="ECO:0000256" key="2">
    <source>
        <dbReference type="PIRSR" id="PIRSR602401-1"/>
    </source>
</evidence>
<reference evidence="4 5" key="1">
    <citation type="submission" date="2019-04" db="EMBL/GenBank/DDBJ databases">
        <title>High contiguity whole genome sequence and gene annotation resource for two Venturia nashicola isolates.</title>
        <authorList>
            <person name="Prokchorchik M."/>
            <person name="Won K."/>
            <person name="Lee Y."/>
            <person name="Choi E.D."/>
            <person name="Segonzac C."/>
            <person name="Sohn K.H."/>
        </authorList>
    </citation>
    <scope>NUCLEOTIDE SEQUENCE [LARGE SCALE GENOMIC DNA]</scope>
    <source>
        <strain evidence="4 5">PRI2</strain>
    </source>
</reference>
<dbReference type="GO" id="GO:0005506">
    <property type="term" value="F:iron ion binding"/>
    <property type="evidence" value="ECO:0007669"/>
    <property type="project" value="InterPro"/>
</dbReference>
<dbReference type="CDD" id="cd11070">
    <property type="entry name" value="CYP56-like"/>
    <property type="match status" value="1"/>
</dbReference>
<dbReference type="InterPro" id="IPR002401">
    <property type="entry name" value="Cyt_P450_E_grp-I"/>
</dbReference>
<keyword evidence="2" id="KW-0479">Metal-binding</keyword>
<comment type="cofactor">
    <cofactor evidence="2">
        <name>heme</name>
        <dbReference type="ChEBI" id="CHEBI:30413"/>
    </cofactor>
</comment>
<gene>
    <name evidence="4" type="ORF">E6O75_ATG05411</name>
</gene>
<keyword evidence="2" id="KW-0349">Heme</keyword>
<dbReference type="SUPFAM" id="SSF48264">
    <property type="entry name" value="Cytochrome P450"/>
    <property type="match status" value="1"/>
</dbReference>
<feature type="region of interest" description="Disordered" evidence="3">
    <location>
        <begin position="474"/>
        <end position="497"/>
    </location>
</feature>
<dbReference type="GO" id="GO:0004497">
    <property type="term" value="F:monooxygenase activity"/>
    <property type="evidence" value="ECO:0007669"/>
    <property type="project" value="InterPro"/>
</dbReference>
<accession>A0A4Z1NXB3</accession>
<feature type="binding site" description="axial binding residue" evidence="2">
    <location>
        <position position="556"/>
    </location>
    <ligand>
        <name>heme</name>
        <dbReference type="ChEBI" id="CHEBI:30413"/>
    </ligand>
    <ligandPart>
        <name>Fe</name>
        <dbReference type="ChEBI" id="CHEBI:18248"/>
    </ligandPart>
</feature>
<dbReference type="PRINTS" id="PR00463">
    <property type="entry name" value="EP450I"/>
</dbReference>
<dbReference type="Proteomes" id="UP000298493">
    <property type="component" value="Unassembled WGS sequence"/>
</dbReference>
<dbReference type="STRING" id="86259.A0A4Z1NXB3"/>
<evidence type="ECO:0000313" key="4">
    <source>
        <dbReference type="EMBL" id="TID20647.1"/>
    </source>
</evidence>
<dbReference type="PRINTS" id="PR00385">
    <property type="entry name" value="P450"/>
</dbReference>
<evidence type="ECO:0000313" key="5">
    <source>
        <dbReference type="Proteomes" id="UP000298493"/>
    </source>
</evidence>
<dbReference type="PANTHER" id="PTHR24305:SF166">
    <property type="entry name" value="CYTOCHROME P450 12A4, MITOCHONDRIAL-RELATED"/>
    <property type="match status" value="1"/>
</dbReference>
<keyword evidence="2" id="KW-0408">Iron</keyword>
<dbReference type="Pfam" id="PF00067">
    <property type="entry name" value="p450"/>
    <property type="match status" value="2"/>
</dbReference>
<dbReference type="InterPro" id="IPR036396">
    <property type="entry name" value="Cyt_P450_sf"/>
</dbReference>
<protein>
    <submittedName>
        <fullName evidence="4">Cytochrome p450</fullName>
    </submittedName>
</protein>
<sequence>MPYYALALLLFALYFVSRQLYGLYKNLQKAKASGIPYVVSPIYSYNMLWLTTHKLWMPLLKLLPSFITEPWVNLIEADWTWRVLFTPFGPLGKPGADTFLIVSPESNMLCTAEAEVINQITTRRNDFPKPIAMYKSLDIYGKNVVTVEGTEWRRHRKVTAPQFNEKSNAVVWKESIFQAEEMAKSWQNGRSSKANGHANEKSSSLGHLVSELSKDTMRLSLHVISRAGFGVRCLWPGDTDAEKVEGSMDSNIIPQGHEMSYTNSLETLLHRILALILMPDWLLKIAPFKVLNDARTSWIEWGKYMHEIYERNMKIQIASGFHGADSGGLDLMAAFVKNSVGKADGLSESEIMGNSFVMFLAGHETAANTIHFCILFLAIRPDLQQRLQAELDDIFQGRPPSQWDYDTDLPRLFSGLLGAIMNEQLRLIPPVVNIPKCTLPGSSQTLTIGGKECIVPEGTFINLNTVAVHRNPKYWPHGPTRSEGLGGRIHTTSNTDNDLEEFRPERWLLSENEKGDARIEVKGENDDVDLTPDTASTLFRPAKGAYIPFSEGFRACLGRRFAQVEILATLAVIYQTHSVELCVDGCASEVEAGGMSYGERKKMWTKAKVEAERKIRDEMGTVITLQLRGLVPQDNEADTASCLQERDSINIGFAFHWPTQATDAWYLS</sequence>
<dbReference type="GO" id="GO:0020037">
    <property type="term" value="F:heme binding"/>
    <property type="evidence" value="ECO:0007669"/>
    <property type="project" value="InterPro"/>
</dbReference>
<evidence type="ECO:0000256" key="1">
    <source>
        <dbReference type="ARBA" id="ARBA00010617"/>
    </source>
</evidence>
<dbReference type="InterPro" id="IPR050121">
    <property type="entry name" value="Cytochrome_P450_monoxygenase"/>
</dbReference>
<dbReference type="InterPro" id="IPR001128">
    <property type="entry name" value="Cyt_P450"/>
</dbReference>
<dbReference type="GO" id="GO:0016705">
    <property type="term" value="F:oxidoreductase activity, acting on paired donors, with incorporation or reduction of molecular oxygen"/>
    <property type="evidence" value="ECO:0007669"/>
    <property type="project" value="InterPro"/>
</dbReference>
<evidence type="ECO:0000256" key="3">
    <source>
        <dbReference type="SAM" id="MobiDB-lite"/>
    </source>
</evidence>